<reference evidence="1" key="1">
    <citation type="submission" date="2021-06" db="EMBL/GenBank/DDBJ databases">
        <authorList>
            <person name="Kallberg Y."/>
            <person name="Tangrot J."/>
            <person name="Rosling A."/>
        </authorList>
    </citation>
    <scope>NUCLEOTIDE SEQUENCE</scope>
    <source>
        <strain evidence="1">IA702</strain>
    </source>
</reference>
<evidence type="ECO:0000313" key="1">
    <source>
        <dbReference type="EMBL" id="CAG8667310.1"/>
    </source>
</evidence>
<comment type="caution">
    <text evidence="1">The sequence shown here is derived from an EMBL/GenBank/DDBJ whole genome shotgun (WGS) entry which is preliminary data.</text>
</comment>
<gene>
    <name evidence="1" type="ORF">POCULU_LOCUS10769</name>
</gene>
<proteinExistence type="predicted"/>
<keyword evidence="2" id="KW-1185">Reference proteome</keyword>
<accession>A0A9N9H8M1</accession>
<organism evidence="1 2">
    <name type="scientific">Paraglomus occultum</name>
    <dbReference type="NCBI Taxonomy" id="144539"/>
    <lineage>
        <taxon>Eukaryota</taxon>
        <taxon>Fungi</taxon>
        <taxon>Fungi incertae sedis</taxon>
        <taxon>Mucoromycota</taxon>
        <taxon>Glomeromycotina</taxon>
        <taxon>Glomeromycetes</taxon>
        <taxon>Paraglomerales</taxon>
        <taxon>Paraglomeraceae</taxon>
        <taxon>Paraglomus</taxon>
    </lineage>
</organism>
<protein>
    <submittedName>
        <fullName evidence="1">4785_t:CDS:1</fullName>
    </submittedName>
</protein>
<name>A0A9N9H8M1_9GLOM</name>
<feature type="non-terminal residue" evidence="1">
    <location>
        <position position="145"/>
    </location>
</feature>
<dbReference type="AlphaFoldDB" id="A0A9N9H8M1"/>
<dbReference type="EMBL" id="CAJVPJ010006240">
    <property type="protein sequence ID" value="CAG8667310.1"/>
    <property type="molecule type" value="Genomic_DNA"/>
</dbReference>
<sequence length="145" mass="15991">MTLAHAWTTVYLDYHVCDRDMTALINYDAAAKGVYGNSSVRSVGILSDNHPTDVVAELNGCTPHCQVILTIRFDDNDVSNITQLSSPYYFCTNSDYNFYLNVTMKIIYNGIAPDPKHPAPPSVTYDYCTKGLNIETGGKLDGPIT</sequence>
<evidence type="ECO:0000313" key="2">
    <source>
        <dbReference type="Proteomes" id="UP000789572"/>
    </source>
</evidence>
<dbReference type="OrthoDB" id="2352343at2759"/>
<dbReference type="Proteomes" id="UP000789572">
    <property type="component" value="Unassembled WGS sequence"/>
</dbReference>